<evidence type="ECO:0000313" key="2">
    <source>
        <dbReference type="Proteomes" id="UP000216991"/>
    </source>
</evidence>
<evidence type="ECO:0008006" key="3">
    <source>
        <dbReference type="Google" id="ProtNLM"/>
    </source>
</evidence>
<dbReference type="Proteomes" id="UP000216991">
    <property type="component" value="Unassembled WGS sequence"/>
</dbReference>
<name>A0A255YHP6_9SPHN</name>
<evidence type="ECO:0000313" key="1">
    <source>
        <dbReference type="EMBL" id="OYQ28766.1"/>
    </source>
</evidence>
<dbReference type="InterPro" id="IPR027304">
    <property type="entry name" value="Trigger_fact/SurA_dom_sf"/>
</dbReference>
<gene>
    <name evidence="1" type="ORF">CHU93_08715</name>
</gene>
<accession>A0A255YHP6</accession>
<reference evidence="1 2" key="1">
    <citation type="submission" date="2017-07" db="EMBL/GenBank/DDBJ databases">
        <title>Sandarakinorhabdus cyanobacteriorum sp. nov., a novel bacterium isolated from cyanobacterial aggregates in a eutrophic lake.</title>
        <authorList>
            <person name="Cai H."/>
        </authorList>
    </citation>
    <scope>NUCLEOTIDE SEQUENCE [LARGE SCALE GENOMIC DNA]</scope>
    <source>
        <strain evidence="1 2">TH057</strain>
    </source>
</reference>
<dbReference type="RefSeq" id="WP_094473702.1">
    <property type="nucleotide sequence ID" value="NZ_NOXT01000108.1"/>
</dbReference>
<dbReference type="AlphaFoldDB" id="A0A255YHP6"/>
<proteinExistence type="predicted"/>
<keyword evidence="2" id="KW-1185">Reference proteome</keyword>
<dbReference type="OrthoDB" id="8204527at2"/>
<dbReference type="EMBL" id="NOXT01000108">
    <property type="protein sequence ID" value="OYQ28766.1"/>
    <property type="molecule type" value="Genomic_DNA"/>
</dbReference>
<dbReference type="SUPFAM" id="SSF109998">
    <property type="entry name" value="Triger factor/SurA peptide-binding domain-like"/>
    <property type="match status" value="1"/>
</dbReference>
<protein>
    <recommendedName>
        <fullName evidence="3">Peptidyl-prolyl cis-trans isomerase, EpsD family</fullName>
    </recommendedName>
</protein>
<sequence>MARLLARRHTGIDHGWQARQEEATAASHGRIKHEMETMMANFPKQLLLLSATGLLLAACNEKAGKPEGQVVATVDGQEVTINEVSMEANGIANQAGGVSQKLIESVGLARVIERKMLAAEARKRKLDQSPQFVLAKARNDENLLVQALQAEVAGKVSTTPREQAQKFIEENPIIFGDRRILILDQIQLLQTPLMEKIPLADAKNMVAVERMLLDANIEFRRAPQQIDTLLLDPRLSKEIVRLAQGPNGEPFMFTDQPAGAPAPIVYINVVSEQKTEPFIGERAISYAQQLIQRQEISKRLQAELTRLRELNNGKIIYAAGYDTPEKTAQALDKATAATAKEKAAQEARAKAGAAKAAAAKPAGSAAK</sequence>
<organism evidence="1 2">
    <name type="scientific">Sandarakinorhabdus cyanobacteriorum</name>
    <dbReference type="NCBI Taxonomy" id="1981098"/>
    <lineage>
        <taxon>Bacteria</taxon>
        <taxon>Pseudomonadati</taxon>
        <taxon>Pseudomonadota</taxon>
        <taxon>Alphaproteobacteria</taxon>
        <taxon>Sphingomonadales</taxon>
        <taxon>Sphingosinicellaceae</taxon>
        <taxon>Sandarakinorhabdus</taxon>
    </lineage>
</organism>
<comment type="caution">
    <text evidence="1">The sequence shown here is derived from an EMBL/GenBank/DDBJ whole genome shotgun (WGS) entry which is preliminary data.</text>
</comment>